<evidence type="ECO:0000313" key="2">
    <source>
        <dbReference type="EMBL" id="GFN97295.1"/>
    </source>
</evidence>
<comment type="caution">
    <text evidence="2">The sequence shown here is derived from an EMBL/GenBank/DDBJ whole genome shotgun (WGS) entry which is preliminary data.</text>
</comment>
<proteinExistence type="predicted"/>
<accession>A0AAV3ZDG9</accession>
<keyword evidence="3" id="KW-1185">Reference proteome</keyword>
<evidence type="ECO:0000313" key="3">
    <source>
        <dbReference type="Proteomes" id="UP000735302"/>
    </source>
</evidence>
<organism evidence="2 3">
    <name type="scientific">Plakobranchus ocellatus</name>
    <dbReference type="NCBI Taxonomy" id="259542"/>
    <lineage>
        <taxon>Eukaryota</taxon>
        <taxon>Metazoa</taxon>
        <taxon>Spiralia</taxon>
        <taxon>Lophotrochozoa</taxon>
        <taxon>Mollusca</taxon>
        <taxon>Gastropoda</taxon>
        <taxon>Heterobranchia</taxon>
        <taxon>Euthyneura</taxon>
        <taxon>Panpulmonata</taxon>
        <taxon>Sacoglossa</taxon>
        <taxon>Placobranchoidea</taxon>
        <taxon>Plakobranchidae</taxon>
        <taxon>Plakobranchus</taxon>
    </lineage>
</organism>
<sequence length="181" mass="19978">MEKVSPAPNWLASGGCREALNNGLGSNCCRHSVPRPSNPFIRCTRVRLGQQHKPSKARLLIKANVDLVPQSKHCPLAYHKNLLLPLSTPEAFRCGSKINVCSNRTHTQNPEGGKTLAEGGEQEGTEKYTEKSRQKLPLLKLLPEARSTDQRRDSGFKPAPACALSRKHADMDVCSRPVDFQ</sequence>
<dbReference type="EMBL" id="BLXT01002742">
    <property type="protein sequence ID" value="GFN97295.1"/>
    <property type="molecule type" value="Genomic_DNA"/>
</dbReference>
<name>A0AAV3ZDG9_9GAST</name>
<feature type="compositionally biased region" description="Basic and acidic residues" evidence="1">
    <location>
        <begin position="124"/>
        <end position="133"/>
    </location>
</feature>
<feature type="region of interest" description="Disordered" evidence="1">
    <location>
        <begin position="105"/>
        <end position="169"/>
    </location>
</feature>
<dbReference type="PROSITE" id="PS51257">
    <property type="entry name" value="PROKAR_LIPOPROTEIN"/>
    <property type="match status" value="1"/>
</dbReference>
<reference evidence="2 3" key="1">
    <citation type="journal article" date="2021" name="Elife">
        <title>Chloroplast acquisition without the gene transfer in kleptoplastic sea slugs, Plakobranchus ocellatus.</title>
        <authorList>
            <person name="Maeda T."/>
            <person name="Takahashi S."/>
            <person name="Yoshida T."/>
            <person name="Shimamura S."/>
            <person name="Takaki Y."/>
            <person name="Nagai Y."/>
            <person name="Toyoda A."/>
            <person name="Suzuki Y."/>
            <person name="Arimoto A."/>
            <person name="Ishii H."/>
            <person name="Satoh N."/>
            <person name="Nishiyama T."/>
            <person name="Hasebe M."/>
            <person name="Maruyama T."/>
            <person name="Minagawa J."/>
            <person name="Obokata J."/>
            <person name="Shigenobu S."/>
        </authorList>
    </citation>
    <scope>NUCLEOTIDE SEQUENCE [LARGE SCALE GENOMIC DNA]</scope>
</reference>
<dbReference type="AlphaFoldDB" id="A0AAV3ZDG9"/>
<dbReference type="Proteomes" id="UP000735302">
    <property type="component" value="Unassembled WGS sequence"/>
</dbReference>
<feature type="compositionally biased region" description="Basic and acidic residues" evidence="1">
    <location>
        <begin position="146"/>
        <end position="155"/>
    </location>
</feature>
<protein>
    <submittedName>
        <fullName evidence="2">Uncharacterized protein</fullName>
    </submittedName>
</protein>
<evidence type="ECO:0000256" key="1">
    <source>
        <dbReference type="SAM" id="MobiDB-lite"/>
    </source>
</evidence>
<gene>
    <name evidence="2" type="ORF">PoB_002380100</name>
</gene>